<name>A0A6V7WLI6_MELEN</name>
<proteinExistence type="predicted"/>
<sequence length="75" mass="9027">MFTENKRFTIKTLIFKQPYNNFTSQLQRDAEQFHDRVVQNLTGEALTLFNQIWSIRQDDTITRLAECQQIKNAYR</sequence>
<dbReference type="AlphaFoldDB" id="A0A6V7WLI6"/>
<organism evidence="1 2">
    <name type="scientific">Meloidogyne enterolobii</name>
    <name type="common">Root-knot nematode worm</name>
    <name type="synonym">Meloidogyne mayaguensis</name>
    <dbReference type="NCBI Taxonomy" id="390850"/>
    <lineage>
        <taxon>Eukaryota</taxon>
        <taxon>Metazoa</taxon>
        <taxon>Ecdysozoa</taxon>
        <taxon>Nematoda</taxon>
        <taxon>Chromadorea</taxon>
        <taxon>Rhabditida</taxon>
        <taxon>Tylenchina</taxon>
        <taxon>Tylenchomorpha</taxon>
        <taxon>Tylenchoidea</taxon>
        <taxon>Meloidogynidae</taxon>
        <taxon>Meloidogyninae</taxon>
        <taxon>Meloidogyne</taxon>
    </lineage>
</organism>
<dbReference type="EMBL" id="CAJEWN010000659">
    <property type="protein sequence ID" value="CAD2187859.1"/>
    <property type="molecule type" value="Genomic_DNA"/>
</dbReference>
<dbReference type="Proteomes" id="UP000580250">
    <property type="component" value="Unassembled WGS sequence"/>
</dbReference>
<comment type="caution">
    <text evidence="1">The sequence shown here is derived from an EMBL/GenBank/DDBJ whole genome shotgun (WGS) entry which is preliminary data.</text>
</comment>
<dbReference type="OrthoDB" id="5867022at2759"/>
<accession>A0A6V7WLI6</accession>
<reference evidence="1 2" key="1">
    <citation type="submission" date="2020-08" db="EMBL/GenBank/DDBJ databases">
        <authorList>
            <person name="Koutsovoulos G."/>
            <person name="Danchin GJ E."/>
        </authorList>
    </citation>
    <scope>NUCLEOTIDE SEQUENCE [LARGE SCALE GENOMIC DNA]</scope>
</reference>
<evidence type="ECO:0000313" key="1">
    <source>
        <dbReference type="EMBL" id="CAD2187859.1"/>
    </source>
</evidence>
<protein>
    <submittedName>
        <fullName evidence="1">Uncharacterized protein</fullName>
    </submittedName>
</protein>
<gene>
    <name evidence="1" type="ORF">MENT_LOCUS40469</name>
</gene>
<evidence type="ECO:0000313" key="2">
    <source>
        <dbReference type="Proteomes" id="UP000580250"/>
    </source>
</evidence>